<dbReference type="GO" id="GO:0004222">
    <property type="term" value="F:metalloendopeptidase activity"/>
    <property type="evidence" value="ECO:0007669"/>
    <property type="project" value="InterPro"/>
</dbReference>
<evidence type="ECO:0000256" key="2">
    <source>
        <dbReference type="ARBA" id="ARBA00022722"/>
    </source>
</evidence>
<keyword evidence="7" id="KW-0698">rRNA processing</keyword>
<evidence type="ECO:0000256" key="1">
    <source>
        <dbReference type="ARBA" id="ARBA00010875"/>
    </source>
</evidence>
<keyword evidence="5 7" id="KW-0378">Hydrolase</keyword>
<reference evidence="8 9" key="1">
    <citation type="submission" date="2018-04" db="EMBL/GenBank/DDBJ databases">
        <title>Genomic Encyclopedia of Archaeal and Bacterial Type Strains, Phase II (KMG-II): from individual species to whole genera.</title>
        <authorList>
            <person name="Goeker M."/>
        </authorList>
    </citation>
    <scope>NUCLEOTIDE SEQUENCE [LARGE SCALE GENOMIC DNA]</scope>
    <source>
        <strain evidence="8 9">DSM 23082</strain>
    </source>
</reference>
<dbReference type="Proteomes" id="UP000244174">
    <property type="component" value="Unassembled WGS sequence"/>
</dbReference>
<keyword evidence="4 7" id="KW-0255">Endonuclease</keyword>
<keyword evidence="6 7" id="KW-0862">Zinc</keyword>
<evidence type="ECO:0000256" key="7">
    <source>
        <dbReference type="HAMAP-Rule" id="MF_00009"/>
    </source>
</evidence>
<evidence type="ECO:0000313" key="9">
    <source>
        <dbReference type="Proteomes" id="UP000244174"/>
    </source>
</evidence>
<gene>
    <name evidence="7" type="primary">ybeY</name>
    <name evidence="8" type="ORF">C8P64_1031</name>
</gene>
<feature type="binding site" evidence="7">
    <location>
        <position position="119"/>
    </location>
    <ligand>
        <name>Zn(2+)</name>
        <dbReference type="ChEBI" id="CHEBI:29105"/>
        <note>catalytic</note>
    </ligand>
</feature>
<comment type="caution">
    <text evidence="8">The sequence shown here is derived from an EMBL/GenBank/DDBJ whole genome shotgun (WGS) entry which is preliminary data.</text>
</comment>
<dbReference type="InterPro" id="IPR002036">
    <property type="entry name" value="YbeY"/>
</dbReference>
<organism evidence="8 9">
    <name type="scientific">Christiangramia gaetbulicola</name>
    <dbReference type="NCBI Taxonomy" id="703340"/>
    <lineage>
        <taxon>Bacteria</taxon>
        <taxon>Pseudomonadati</taxon>
        <taxon>Bacteroidota</taxon>
        <taxon>Flavobacteriia</taxon>
        <taxon>Flavobacteriales</taxon>
        <taxon>Flavobacteriaceae</taxon>
        <taxon>Christiangramia</taxon>
    </lineage>
</organism>
<dbReference type="OrthoDB" id="9811984at2"/>
<keyword evidence="7" id="KW-0963">Cytoplasm</keyword>
<dbReference type="NCBIfam" id="TIGR00043">
    <property type="entry name" value="rRNA maturation RNase YbeY"/>
    <property type="match status" value="1"/>
</dbReference>
<name>A0A2T6AMJ3_9FLAO</name>
<evidence type="ECO:0000256" key="6">
    <source>
        <dbReference type="ARBA" id="ARBA00022833"/>
    </source>
</evidence>
<dbReference type="HAMAP" id="MF_00009">
    <property type="entry name" value="Endoribonucl_YbeY"/>
    <property type="match status" value="1"/>
</dbReference>
<evidence type="ECO:0000256" key="4">
    <source>
        <dbReference type="ARBA" id="ARBA00022759"/>
    </source>
</evidence>
<dbReference type="Pfam" id="PF02130">
    <property type="entry name" value="YbeY"/>
    <property type="match status" value="1"/>
</dbReference>
<evidence type="ECO:0000256" key="3">
    <source>
        <dbReference type="ARBA" id="ARBA00022723"/>
    </source>
</evidence>
<feature type="binding site" evidence="7">
    <location>
        <position position="113"/>
    </location>
    <ligand>
        <name>Zn(2+)</name>
        <dbReference type="ChEBI" id="CHEBI:29105"/>
        <note>catalytic</note>
    </ligand>
</feature>
<dbReference type="AlphaFoldDB" id="A0A2T6AMJ3"/>
<dbReference type="PANTHER" id="PTHR46986:SF1">
    <property type="entry name" value="ENDORIBONUCLEASE YBEY, CHLOROPLASTIC"/>
    <property type="match status" value="1"/>
</dbReference>
<comment type="subcellular location">
    <subcellularLocation>
        <location evidence="7">Cytoplasm</location>
    </subcellularLocation>
</comment>
<comment type="function">
    <text evidence="7">Single strand-specific metallo-endoribonuclease involved in late-stage 70S ribosome quality control and in maturation of the 3' terminus of the 16S rRNA.</text>
</comment>
<dbReference type="GO" id="GO:0005737">
    <property type="term" value="C:cytoplasm"/>
    <property type="evidence" value="ECO:0007669"/>
    <property type="project" value="UniProtKB-SubCell"/>
</dbReference>
<dbReference type="EC" id="3.1.-.-" evidence="7"/>
<feature type="binding site" evidence="7">
    <location>
        <position position="109"/>
    </location>
    <ligand>
        <name>Zn(2+)</name>
        <dbReference type="ChEBI" id="CHEBI:29105"/>
        <note>catalytic</note>
    </ligand>
</feature>
<dbReference type="GO" id="GO:0008270">
    <property type="term" value="F:zinc ion binding"/>
    <property type="evidence" value="ECO:0007669"/>
    <property type="project" value="UniProtKB-UniRule"/>
</dbReference>
<dbReference type="RefSeq" id="WP_108170938.1">
    <property type="nucleotide sequence ID" value="NZ_QBKQ01000001.1"/>
</dbReference>
<dbReference type="GO" id="GO:0006364">
    <property type="term" value="P:rRNA processing"/>
    <property type="evidence" value="ECO:0007669"/>
    <property type="project" value="UniProtKB-UniRule"/>
</dbReference>
<protein>
    <recommendedName>
        <fullName evidence="7">Endoribonuclease YbeY</fullName>
        <ecNumber evidence="7">3.1.-.-</ecNumber>
    </recommendedName>
</protein>
<dbReference type="EMBL" id="QBKQ01000001">
    <property type="protein sequence ID" value="PTX45041.1"/>
    <property type="molecule type" value="Genomic_DNA"/>
</dbReference>
<dbReference type="Gene3D" id="3.40.390.30">
    <property type="entry name" value="Metalloproteases ('zincins'), catalytic domain"/>
    <property type="match status" value="1"/>
</dbReference>
<dbReference type="PANTHER" id="PTHR46986">
    <property type="entry name" value="ENDORIBONUCLEASE YBEY, CHLOROPLASTIC"/>
    <property type="match status" value="1"/>
</dbReference>
<keyword evidence="2 7" id="KW-0540">Nuclease</keyword>
<accession>A0A2T6AMJ3</accession>
<dbReference type="InterPro" id="IPR023091">
    <property type="entry name" value="MetalPrtase_cat_dom_sf_prd"/>
</dbReference>
<comment type="similarity">
    <text evidence="1 7">Belongs to the endoribonuclease YbeY family.</text>
</comment>
<dbReference type="GO" id="GO:0004521">
    <property type="term" value="F:RNA endonuclease activity"/>
    <property type="evidence" value="ECO:0007669"/>
    <property type="project" value="UniProtKB-UniRule"/>
</dbReference>
<comment type="cofactor">
    <cofactor evidence="7">
        <name>Zn(2+)</name>
        <dbReference type="ChEBI" id="CHEBI:29105"/>
    </cofactor>
    <text evidence="7">Binds 1 zinc ion.</text>
</comment>
<keyword evidence="3 7" id="KW-0479">Metal-binding</keyword>
<evidence type="ECO:0000256" key="5">
    <source>
        <dbReference type="ARBA" id="ARBA00022801"/>
    </source>
</evidence>
<keyword evidence="7" id="KW-0690">Ribosome biogenesis</keyword>
<proteinExistence type="inferred from homology"/>
<keyword evidence="9" id="KW-1185">Reference proteome</keyword>
<dbReference type="SUPFAM" id="SSF55486">
    <property type="entry name" value="Metalloproteases ('zincins'), catalytic domain"/>
    <property type="match status" value="1"/>
</dbReference>
<sequence length="144" mass="17260">MEKGEINFFSENDFKLKQENDFRKWVERVIESEDKYVGDINFIFCDDEYLLDINVKYLDHDTYTDIISFDNGIGNTLHGDIFISTERVEENASNFNVDFIEELKRVVIHGVLHFCGYQDKSERDKEMMRRKEEEKIKLFHVEQS</sequence>
<evidence type="ECO:0000313" key="8">
    <source>
        <dbReference type="EMBL" id="PTX45041.1"/>
    </source>
</evidence>